<evidence type="ECO:0000313" key="2">
    <source>
        <dbReference type="Proteomes" id="UP000646548"/>
    </source>
</evidence>
<dbReference type="GO" id="GO:0046982">
    <property type="term" value="F:protein heterodimerization activity"/>
    <property type="evidence" value="ECO:0007669"/>
    <property type="project" value="InterPro"/>
</dbReference>
<dbReference type="Gene3D" id="1.10.20.10">
    <property type="entry name" value="Histone, subunit A"/>
    <property type="match status" value="1"/>
</dbReference>
<organism evidence="1 2">
    <name type="scientific">Oryzias melastigma</name>
    <name type="common">Marine medaka</name>
    <dbReference type="NCBI Taxonomy" id="30732"/>
    <lineage>
        <taxon>Eukaryota</taxon>
        <taxon>Metazoa</taxon>
        <taxon>Chordata</taxon>
        <taxon>Craniata</taxon>
        <taxon>Vertebrata</taxon>
        <taxon>Euteleostomi</taxon>
        <taxon>Actinopterygii</taxon>
        <taxon>Neopterygii</taxon>
        <taxon>Teleostei</taxon>
        <taxon>Neoteleostei</taxon>
        <taxon>Acanthomorphata</taxon>
        <taxon>Ovalentaria</taxon>
        <taxon>Atherinomorphae</taxon>
        <taxon>Beloniformes</taxon>
        <taxon>Adrianichthyidae</taxon>
        <taxon>Oryziinae</taxon>
        <taxon>Oryzias</taxon>
    </lineage>
</organism>
<dbReference type="EMBL" id="WKFB01000184">
    <property type="protein sequence ID" value="KAF6732701.1"/>
    <property type="molecule type" value="Genomic_DNA"/>
</dbReference>
<proteinExistence type="predicted"/>
<accession>A0A834CU65</accession>
<sequence>MKAPLRHVHRSPAQTKKRVQSYSTFIYKVHKQVCPAAMRSTDLLVSLQLVLPRLVLFRLVSSEASRLSKNNRLKAVTLQEIDAAVTIVQKRLSSKAAA</sequence>
<gene>
    <name evidence="1" type="ORF">FQA47_011247</name>
</gene>
<protein>
    <submittedName>
        <fullName evidence="1">Histone H2B</fullName>
    </submittedName>
</protein>
<dbReference type="OrthoDB" id="8853974at2759"/>
<dbReference type="InterPro" id="IPR009072">
    <property type="entry name" value="Histone-fold"/>
</dbReference>
<dbReference type="SUPFAM" id="SSF47113">
    <property type="entry name" value="Histone-fold"/>
    <property type="match status" value="1"/>
</dbReference>
<comment type="caution">
    <text evidence="1">The sequence shown here is derived from an EMBL/GenBank/DDBJ whole genome shotgun (WGS) entry which is preliminary data.</text>
</comment>
<reference evidence="1" key="1">
    <citation type="journal article" name="BMC Genomics">
        <title>Long-read sequencing and de novo genome assembly of marine medaka (Oryzias melastigma).</title>
        <authorList>
            <person name="Liang P."/>
            <person name="Saqib H.S.A."/>
            <person name="Ni X."/>
            <person name="Shen Y."/>
        </authorList>
    </citation>
    <scope>NUCLEOTIDE SEQUENCE</scope>
    <source>
        <strain evidence="1">Bigg-433</strain>
    </source>
</reference>
<dbReference type="AlphaFoldDB" id="A0A834CU65"/>
<dbReference type="Proteomes" id="UP000646548">
    <property type="component" value="Unassembled WGS sequence"/>
</dbReference>
<evidence type="ECO:0000313" key="1">
    <source>
        <dbReference type="EMBL" id="KAF6732701.1"/>
    </source>
</evidence>
<name>A0A834CU65_ORYME</name>